<organism evidence="2 3">
    <name type="scientific">Deinococcus sedimenti</name>
    <dbReference type="NCBI Taxonomy" id="1867090"/>
    <lineage>
        <taxon>Bacteria</taxon>
        <taxon>Thermotogati</taxon>
        <taxon>Deinococcota</taxon>
        <taxon>Deinococci</taxon>
        <taxon>Deinococcales</taxon>
        <taxon>Deinococcaceae</taxon>
        <taxon>Deinococcus</taxon>
    </lineage>
</organism>
<name>A0ABQ2S9G3_9DEIO</name>
<comment type="caution">
    <text evidence="2">The sequence shown here is derived from an EMBL/GenBank/DDBJ whole genome shotgun (WGS) entry which is preliminary data.</text>
</comment>
<sequence>MLSFDMPITGRRAAPMTRLERRSARREAERDYLSELRGDKSRANWYHALGLPMWTLGGFIPRGGMEAWEEASAQAEATHRAHWAVQSDTTRWYAAQVAAGRRVTTAELAERLGAVDEAHGARLLEAWAFDLFHLHRHLWRALKRQEAHEAGLTGGEIQAQVRREEARLQALTARPALPVPPSRVKRPRPVEYRPQVQPNAPTN</sequence>
<protein>
    <submittedName>
        <fullName evidence="2">Uncharacterized protein</fullName>
    </submittedName>
</protein>
<dbReference type="EMBL" id="BMQN01000008">
    <property type="protein sequence ID" value="GGS00847.1"/>
    <property type="molecule type" value="Genomic_DNA"/>
</dbReference>
<gene>
    <name evidence="2" type="ORF">GCM10008960_29480</name>
</gene>
<dbReference type="Proteomes" id="UP000644548">
    <property type="component" value="Unassembled WGS sequence"/>
</dbReference>
<reference evidence="3" key="1">
    <citation type="journal article" date="2019" name="Int. J. Syst. Evol. Microbiol.">
        <title>The Global Catalogue of Microorganisms (GCM) 10K type strain sequencing project: providing services to taxonomists for standard genome sequencing and annotation.</title>
        <authorList>
            <consortium name="The Broad Institute Genomics Platform"/>
            <consortium name="The Broad Institute Genome Sequencing Center for Infectious Disease"/>
            <person name="Wu L."/>
            <person name="Ma J."/>
        </authorList>
    </citation>
    <scope>NUCLEOTIDE SEQUENCE [LARGE SCALE GENOMIC DNA]</scope>
    <source>
        <strain evidence="3">JCM 31405</strain>
    </source>
</reference>
<keyword evidence="3" id="KW-1185">Reference proteome</keyword>
<accession>A0ABQ2S9G3</accession>
<proteinExistence type="predicted"/>
<evidence type="ECO:0000256" key="1">
    <source>
        <dbReference type="SAM" id="MobiDB-lite"/>
    </source>
</evidence>
<feature type="region of interest" description="Disordered" evidence="1">
    <location>
        <begin position="174"/>
        <end position="203"/>
    </location>
</feature>
<evidence type="ECO:0000313" key="3">
    <source>
        <dbReference type="Proteomes" id="UP000644548"/>
    </source>
</evidence>
<evidence type="ECO:0000313" key="2">
    <source>
        <dbReference type="EMBL" id="GGS00847.1"/>
    </source>
</evidence>